<evidence type="ECO:0000313" key="3">
    <source>
        <dbReference type="Proteomes" id="UP000237105"/>
    </source>
</evidence>
<dbReference type="EMBL" id="JXTB01000411">
    <property type="protein sequence ID" value="PON41634.1"/>
    <property type="molecule type" value="Genomic_DNA"/>
</dbReference>
<feature type="non-terminal residue" evidence="2">
    <location>
        <position position="1"/>
    </location>
</feature>
<feature type="compositionally biased region" description="Basic and acidic residues" evidence="1">
    <location>
        <begin position="10"/>
        <end position="28"/>
    </location>
</feature>
<sequence length="58" mass="7061">HIYAVTNQKEQYRQPKPMKRDRTKRDPNKFCRYHNDIGHDTNNCFALKDEIERLIKEG</sequence>
<evidence type="ECO:0000256" key="1">
    <source>
        <dbReference type="SAM" id="MobiDB-lite"/>
    </source>
</evidence>
<organism evidence="2 3">
    <name type="scientific">Parasponia andersonii</name>
    <name type="common">Sponia andersonii</name>
    <dbReference type="NCBI Taxonomy" id="3476"/>
    <lineage>
        <taxon>Eukaryota</taxon>
        <taxon>Viridiplantae</taxon>
        <taxon>Streptophyta</taxon>
        <taxon>Embryophyta</taxon>
        <taxon>Tracheophyta</taxon>
        <taxon>Spermatophyta</taxon>
        <taxon>Magnoliopsida</taxon>
        <taxon>eudicotyledons</taxon>
        <taxon>Gunneridae</taxon>
        <taxon>Pentapetalae</taxon>
        <taxon>rosids</taxon>
        <taxon>fabids</taxon>
        <taxon>Rosales</taxon>
        <taxon>Cannabaceae</taxon>
        <taxon>Parasponia</taxon>
    </lineage>
</organism>
<feature type="region of interest" description="Disordered" evidence="1">
    <location>
        <begin position="1"/>
        <end position="28"/>
    </location>
</feature>
<evidence type="ECO:0000313" key="2">
    <source>
        <dbReference type="EMBL" id="PON41634.1"/>
    </source>
</evidence>
<dbReference type="Proteomes" id="UP000237105">
    <property type="component" value="Unassembled WGS sequence"/>
</dbReference>
<reference evidence="3" key="1">
    <citation type="submission" date="2016-06" db="EMBL/GenBank/DDBJ databases">
        <title>Parallel loss of symbiosis genes in relatives of nitrogen-fixing non-legume Parasponia.</title>
        <authorList>
            <person name="Van Velzen R."/>
            <person name="Holmer R."/>
            <person name="Bu F."/>
            <person name="Rutten L."/>
            <person name="Van Zeijl A."/>
            <person name="Liu W."/>
            <person name="Santuari L."/>
            <person name="Cao Q."/>
            <person name="Sharma T."/>
            <person name="Shen D."/>
            <person name="Roswanjaya Y."/>
            <person name="Wardhani T."/>
            <person name="Kalhor M.S."/>
            <person name="Jansen J."/>
            <person name="Van den Hoogen J."/>
            <person name="Gungor B."/>
            <person name="Hartog M."/>
            <person name="Hontelez J."/>
            <person name="Verver J."/>
            <person name="Yang W.-C."/>
            <person name="Schijlen E."/>
            <person name="Repin R."/>
            <person name="Schilthuizen M."/>
            <person name="Schranz E."/>
            <person name="Heidstra R."/>
            <person name="Miyata K."/>
            <person name="Fedorova E."/>
            <person name="Kohlen W."/>
            <person name="Bisseling T."/>
            <person name="Smit S."/>
            <person name="Geurts R."/>
        </authorList>
    </citation>
    <scope>NUCLEOTIDE SEQUENCE [LARGE SCALE GENOMIC DNA]</scope>
    <source>
        <strain evidence="3">cv. WU1-14</strain>
    </source>
</reference>
<keyword evidence="3" id="KW-1185">Reference proteome</keyword>
<accession>A0A2P5AYK8</accession>
<dbReference type="OrthoDB" id="1194593at2759"/>
<comment type="caution">
    <text evidence="2">The sequence shown here is derived from an EMBL/GenBank/DDBJ whole genome shotgun (WGS) entry which is preliminary data.</text>
</comment>
<name>A0A2P5AYK8_PARAD</name>
<gene>
    <name evidence="2" type="ORF">PanWU01x14_288080</name>
</gene>
<proteinExistence type="predicted"/>
<protein>
    <recommendedName>
        <fullName evidence="4">Reverse transcriptase domain-containing protein</fullName>
    </recommendedName>
</protein>
<dbReference type="AlphaFoldDB" id="A0A2P5AYK8"/>
<evidence type="ECO:0008006" key="4">
    <source>
        <dbReference type="Google" id="ProtNLM"/>
    </source>
</evidence>